<dbReference type="Proteomes" id="UP000030747">
    <property type="component" value="Unassembled WGS sequence"/>
</dbReference>
<dbReference type="VEuPathDB" id="ToxoDB:ETH2_1595300"/>
<organism evidence="1 2">
    <name type="scientific">Eimeria tenella</name>
    <name type="common">Coccidian parasite</name>
    <dbReference type="NCBI Taxonomy" id="5802"/>
    <lineage>
        <taxon>Eukaryota</taxon>
        <taxon>Sar</taxon>
        <taxon>Alveolata</taxon>
        <taxon>Apicomplexa</taxon>
        <taxon>Conoidasida</taxon>
        <taxon>Coccidia</taxon>
        <taxon>Eucoccidiorida</taxon>
        <taxon>Eimeriorina</taxon>
        <taxon>Eimeriidae</taxon>
        <taxon>Eimeria</taxon>
    </lineage>
</organism>
<evidence type="ECO:0000313" key="1">
    <source>
        <dbReference type="EMBL" id="CDJ41746.1"/>
    </source>
</evidence>
<accession>U6KUV5</accession>
<evidence type="ECO:0000313" key="2">
    <source>
        <dbReference type="Proteomes" id="UP000030747"/>
    </source>
</evidence>
<dbReference type="InterPro" id="IPR038695">
    <property type="entry name" value="Saro_0823-like_sf"/>
</dbReference>
<dbReference type="Gene3D" id="2.60.120.1140">
    <property type="entry name" value="Protein of unknown function DUF192"/>
    <property type="match status" value="1"/>
</dbReference>
<reference evidence="1" key="2">
    <citation type="submission" date="2013-10" db="EMBL/GenBank/DDBJ databases">
        <authorList>
            <person name="Aslett M."/>
        </authorList>
    </citation>
    <scope>NUCLEOTIDE SEQUENCE [LARGE SCALE GENOMIC DNA]</scope>
    <source>
        <strain evidence="1">Houghton</strain>
    </source>
</reference>
<dbReference type="OrthoDB" id="333370at2759"/>
<dbReference type="AlphaFoldDB" id="U6KUV5"/>
<reference evidence="1" key="1">
    <citation type="submission" date="2013-10" db="EMBL/GenBank/DDBJ databases">
        <title>Genomic analysis of the causative agents of coccidiosis in chickens.</title>
        <authorList>
            <person name="Reid A.J."/>
            <person name="Blake D."/>
            <person name="Billington K."/>
            <person name="Browne H."/>
            <person name="Dunn M."/>
            <person name="Hung S."/>
            <person name="Kawahara F."/>
            <person name="Miranda-Saavedra D."/>
            <person name="Mourier T."/>
            <person name="Nagra H."/>
            <person name="Otto T.D."/>
            <person name="Rawlings N."/>
            <person name="Sanchez A."/>
            <person name="Sanders M."/>
            <person name="Subramaniam C."/>
            <person name="Tay Y."/>
            <person name="Dear P."/>
            <person name="Doerig C."/>
            <person name="Gruber A."/>
            <person name="Parkinson J."/>
            <person name="Shirley M."/>
            <person name="Wan K.L."/>
            <person name="Berriman M."/>
            <person name="Tomley F."/>
            <person name="Pain A."/>
        </authorList>
    </citation>
    <scope>NUCLEOTIDE SEQUENCE [LARGE SCALE GENOMIC DNA]</scope>
    <source>
        <strain evidence="1">Houghton</strain>
    </source>
</reference>
<dbReference type="RefSeq" id="XP_013232496.1">
    <property type="nucleotide sequence ID" value="XM_013377042.1"/>
</dbReference>
<proteinExistence type="predicted"/>
<dbReference type="EMBL" id="HG675668">
    <property type="protein sequence ID" value="CDJ41746.1"/>
    <property type="molecule type" value="Genomic_DNA"/>
</dbReference>
<name>U6KUV5_EIMTE</name>
<keyword evidence="2" id="KW-1185">Reference proteome</keyword>
<dbReference type="VEuPathDB" id="ToxoDB:ETH_00009825"/>
<sequence length="134" mass="15347">MQIAKDFNQQCLQSGRPQDMVPEEWLCDTIFCDEKGIVLRMRENSPPYGGEDEPESGVTTPELFKIRKKKMEQMKPHRFVVTAPAGYIAKAGIKIGTVLPLLSKEKMEKIFDNHFAQPKNYREPLLLPDGRVIK</sequence>
<gene>
    <name evidence="1" type="ORF">ETH_00009825</name>
</gene>
<dbReference type="GeneID" id="25251161"/>
<protein>
    <submittedName>
        <fullName evidence="1">Uncharacterized protein</fullName>
    </submittedName>
</protein>